<evidence type="ECO:0000313" key="2">
    <source>
        <dbReference type="Proteomes" id="UP001589747"/>
    </source>
</evidence>
<proteinExistence type="predicted"/>
<reference evidence="1 2" key="1">
    <citation type="submission" date="2024-09" db="EMBL/GenBank/DDBJ databases">
        <authorList>
            <person name="Sun Q."/>
            <person name="Mori K."/>
        </authorList>
    </citation>
    <scope>NUCLEOTIDE SEQUENCE [LARGE SCALE GENOMIC DNA]</scope>
    <source>
        <strain evidence="1 2">TISTR 2452</strain>
    </source>
</reference>
<evidence type="ECO:0000313" key="1">
    <source>
        <dbReference type="EMBL" id="MFB9329629.1"/>
    </source>
</evidence>
<gene>
    <name evidence="1" type="ORF">ACFFSY_27140</name>
</gene>
<name>A0ABV5KWQ3_9BACL</name>
<protein>
    <submittedName>
        <fullName evidence="1">Uncharacterized protein</fullName>
    </submittedName>
</protein>
<organism evidence="1 2">
    <name type="scientific">Paenibacillus aurantiacus</name>
    <dbReference type="NCBI Taxonomy" id="1936118"/>
    <lineage>
        <taxon>Bacteria</taxon>
        <taxon>Bacillati</taxon>
        <taxon>Bacillota</taxon>
        <taxon>Bacilli</taxon>
        <taxon>Bacillales</taxon>
        <taxon>Paenibacillaceae</taxon>
        <taxon>Paenibacillus</taxon>
    </lineage>
</organism>
<dbReference type="EMBL" id="JBHMDO010000044">
    <property type="protein sequence ID" value="MFB9329629.1"/>
    <property type="molecule type" value="Genomic_DNA"/>
</dbReference>
<dbReference type="Proteomes" id="UP001589747">
    <property type="component" value="Unassembled WGS sequence"/>
</dbReference>
<sequence length="57" mass="6746">MHPVFWVRGDLYNRIFAVQTVDHEPRVDYAVWNHLFAALPKEYKLPDSTVLAYVINE</sequence>
<keyword evidence="2" id="KW-1185">Reference proteome</keyword>
<accession>A0ABV5KWQ3</accession>
<comment type="caution">
    <text evidence="1">The sequence shown here is derived from an EMBL/GenBank/DDBJ whole genome shotgun (WGS) entry which is preliminary data.</text>
</comment>
<dbReference type="RefSeq" id="WP_377500064.1">
    <property type="nucleotide sequence ID" value="NZ_JBHMDO010000044.1"/>
</dbReference>